<evidence type="ECO:0000313" key="2">
    <source>
        <dbReference type="EMBL" id="GJE74803.1"/>
    </source>
</evidence>
<proteinExistence type="predicted"/>
<protein>
    <recommendedName>
        <fullName evidence="4">Chemotaxis protein CheZ</fullName>
    </recommendedName>
</protein>
<dbReference type="Proteomes" id="UP001055093">
    <property type="component" value="Unassembled WGS sequence"/>
</dbReference>
<reference evidence="2" key="2">
    <citation type="submission" date="2021-08" db="EMBL/GenBank/DDBJ databases">
        <authorList>
            <person name="Tani A."/>
            <person name="Ola A."/>
            <person name="Ogura Y."/>
            <person name="Katsura K."/>
            <person name="Hayashi T."/>
        </authorList>
    </citation>
    <scope>NUCLEOTIDE SEQUENCE</scope>
    <source>
        <strain evidence="2">DSM 14458</strain>
    </source>
</reference>
<keyword evidence="3" id="KW-1185">Reference proteome</keyword>
<feature type="region of interest" description="Disordered" evidence="1">
    <location>
        <begin position="399"/>
        <end position="423"/>
    </location>
</feature>
<accession>A0ABQ4URJ2</accession>
<evidence type="ECO:0008006" key="4">
    <source>
        <dbReference type="Google" id="ProtNLM"/>
    </source>
</evidence>
<comment type="caution">
    <text evidence="2">The sequence shown here is derived from an EMBL/GenBank/DDBJ whole genome shotgun (WGS) entry which is preliminary data.</text>
</comment>
<dbReference type="SUPFAM" id="SSF75708">
    <property type="entry name" value="Chemotaxis phosphatase CheZ"/>
    <property type="match status" value="1"/>
</dbReference>
<evidence type="ECO:0000256" key="1">
    <source>
        <dbReference type="SAM" id="MobiDB-lite"/>
    </source>
</evidence>
<dbReference type="EMBL" id="BPRE01000003">
    <property type="protein sequence ID" value="GJE74803.1"/>
    <property type="molecule type" value="Genomic_DNA"/>
</dbReference>
<gene>
    <name evidence="2" type="ORF">BGCPKDLD_1376</name>
</gene>
<organism evidence="2 3">
    <name type="scientific">Methylorubrum suomiense</name>
    <dbReference type="NCBI Taxonomy" id="144191"/>
    <lineage>
        <taxon>Bacteria</taxon>
        <taxon>Pseudomonadati</taxon>
        <taxon>Pseudomonadota</taxon>
        <taxon>Alphaproteobacteria</taxon>
        <taxon>Hyphomicrobiales</taxon>
        <taxon>Methylobacteriaceae</taxon>
        <taxon>Methylorubrum</taxon>
    </lineage>
</organism>
<dbReference type="Gene3D" id="1.10.287.500">
    <property type="entry name" value="Helix hairpin bin"/>
    <property type="match status" value="1"/>
</dbReference>
<name>A0ABQ4URJ2_9HYPH</name>
<reference evidence="2" key="1">
    <citation type="journal article" date="2021" name="Front. Microbiol.">
        <title>Comprehensive Comparative Genomics and Phenotyping of Methylobacterium Species.</title>
        <authorList>
            <person name="Alessa O."/>
            <person name="Ogura Y."/>
            <person name="Fujitani Y."/>
            <person name="Takami H."/>
            <person name="Hayashi T."/>
            <person name="Sahin N."/>
            <person name="Tani A."/>
        </authorList>
    </citation>
    <scope>NUCLEOTIDE SEQUENCE</scope>
    <source>
        <strain evidence="2">DSM 14458</strain>
    </source>
</reference>
<sequence>MRVSASLRGVMSSSHSLTTRDASQYELIEAAVRETERGRWFLEEYARRNRNADTEVLLGAIHRLESVVTEERGGDDVVRFRGDLMDMADAIARTRAEVAALSGPDHGESRLTVASEALDSIVRATERATSDILGAAEQVQEVAWTLRETGADGAVCDDLDRHATQIYTACSFQDLTAQRTSRIVHTLRYLEDRITSMIGIWGPEEAVPDLDTDPRIRRDTARTMEAALDQTDVDRFLDMDGPAAQAEPVRPPLTAITLHDDLAFLPEIPVEAAGPVGEGAAIDPVAEAPTFETAADRDPQAPVVAPPADKAAAPVEPAPVIEPAPLVTLPAAILPAALAAGLATWEAAETPVAASREDAPAQSAVQGEIVAKEAVAKEAVAKAPLGDLFDVPVDAPAPGKPVAETAAPETAADEKAAGESTAAQPSVVVDDLADAFVNFDELSIEEKIALFA</sequence>
<evidence type="ECO:0000313" key="3">
    <source>
        <dbReference type="Proteomes" id="UP001055093"/>
    </source>
</evidence>